<feature type="non-terminal residue" evidence="4">
    <location>
        <position position="1"/>
    </location>
</feature>
<evidence type="ECO:0000313" key="5">
    <source>
        <dbReference type="Proteomes" id="UP001165060"/>
    </source>
</evidence>
<dbReference type="InterPro" id="IPR004838">
    <property type="entry name" value="NHTrfase_class1_PyrdxlP-BS"/>
</dbReference>
<evidence type="ECO:0000256" key="2">
    <source>
        <dbReference type="ARBA" id="ARBA00022898"/>
    </source>
</evidence>
<evidence type="ECO:0000313" key="4">
    <source>
        <dbReference type="EMBL" id="GMI38613.1"/>
    </source>
</evidence>
<evidence type="ECO:0000256" key="1">
    <source>
        <dbReference type="ARBA" id="ARBA00007441"/>
    </source>
</evidence>
<dbReference type="PANTHER" id="PTHR43795">
    <property type="entry name" value="BIFUNCTIONAL ASPARTATE AMINOTRANSFERASE AND GLUTAMATE/ASPARTATE-PREPHENATE AMINOTRANSFERASE-RELATED"/>
    <property type="match status" value="1"/>
</dbReference>
<protein>
    <recommendedName>
        <fullName evidence="3">Aminotransferase class I/classII large domain-containing protein</fullName>
    </recommendedName>
</protein>
<dbReference type="InterPro" id="IPR015421">
    <property type="entry name" value="PyrdxlP-dep_Trfase_major"/>
</dbReference>
<proteinExistence type="inferred from homology"/>
<keyword evidence="5" id="KW-1185">Reference proteome</keyword>
<reference evidence="4 5" key="1">
    <citation type="journal article" date="2023" name="Commun. Biol.">
        <title>Genome analysis of Parmales, the sister group of diatoms, reveals the evolutionary specialization of diatoms from phago-mixotrophs to photoautotrophs.</title>
        <authorList>
            <person name="Ban H."/>
            <person name="Sato S."/>
            <person name="Yoshikawa S."/>
            <person name="Yamada K."/>
            <person name="Nakamura Y."/>
            <person name="Ichinomiya M."/>
            <person name="Sato N."/>
            <person name="Blanc-Mathieu R."/>
            <person name="Endo H."/>
            <person name="Kuwata A."/>
            <person name="Ogata H."/>
        </authorList>
    </citation>
    <scope>NUCLEOTIDE SEQUENCE [LARGE SCALE GENOMIC DNA]</scope>
</reference>
<organism evidence="4 5">
    <name type="scientific">Tetraparma gracilis</name>
    <dbReference type="NCBI Taxonomy" id="2962635"/>
    <lineage>
        <taxon>Eukaryota</taxon>
        <taxon>Sar</taxon>
        <taxon>Stramenopiles</taxon>
        <taxon>Ochrophyta</taxon>
        <taxon>Bolidophyceae</taxon>
        <taxon>Parmales</taxon>
        <taxon>Triparmaceae</taxon>
        <taxon>Tetraparma</taxon>
    </lineage>
</organism>
<gene>
    <name evidence="4" type="ORF">TeGR_g2095</name>
</gene>
<dbReference type="InterPro" id="IPR004839">
    <property type="entry name" value="Aminotransferase_I/II_large"/>
</dbReference>
<accession>A0ABQ6N209</accession>
<dbReference type="InterPro" id="IPR050478">
    <property type="entry name" value="Ethylene_sulfur-biosynth"/>
</dbReference>
<sequence length="201" mass="21817">PPPPLDEIYAGSLHSPSSPPFHSVSSVARELNGGPLGPLTHLVYSLSKDFSLSGLRAGCVYSENEEVNACVQTVNDLCQVPSHTQQLLAALLGDEAWVREFLEENGRRVGSRYGRVAAAFAARGFPTLPSSHGLYSWVDLRSALRPGESEGDLHGRLVRDSGVAMTPGRSQGMPVDGFFRCVFTAVDDEGFEEVLRRIEMM</sequence>
<dbReference type="Pfam" id="PF00155">
    <property type="entry name" value="Aminotran_1_2"/>
    <property type="match status" value="1"/>
</dbReference>
<dbReference type="PROSITE" id="PS00105">
    <property type="entry name" value="AA_TRANSFER_CLASS_1"/>
    <property type="match status" value="1"/>
</dbReference>
<feature type="domain" description="Aminotransferase class I/classII large" evidence="3">
    <location>
        <begin position="5"/>
        <end position="198"/>
    </location>
</feature>
<comment type="caution">
    <text evidence="4">The sequence shown here is derived from an EMBL/GenBank/DDBJ whole genome shotgun (WGS) entry which is preliminary data.</text>
</comment>
<dbReference type="PANTHER" id="PTHR43795:SF39">
    <property type="entry name" value="AMINOTRANSFERASE CLASS I_CLASSII DOMAIN-CONTAINING PROTEIN"/>
    <property type="match status" value="1"/>
</dbReference>
<evidence type="ECO:0000259" key="3">
    <source>
        <dbReference type="Pfam" id="PF00155"/>
    </source>
</evidence>
<dbReference type="Proteomes" id="UP001165060">
    <property type="component" value="Unassembled WGS sequence"/>
</dbReference>
<name>A0ABQ6N209_9STRA</name>
<dbReference type="InterPro" id="IPR015424">
    <property type="entry name" value="PyrdxlP-dep_Trfase"/>
</dbReference>
<dbReference type="Gene3D" id="3.40.640.10">
    <property type="entry name" value="Type I PLP-dependent aspartate aminotransferase-like (Major domain)"/>
    <property type="match status" value="1"/>
</dbReference>
<dbReference type="Gene3D" id="3.90.1150.10">
    <property type="entry name" value="Aspartate Aminotransferase, domain 1"/>
    <property type="match status" value="1"/>
</dbReference>
<dbReference type="SUPFAM" id="SSF53383">
    <property type="entry name" value="PLP-dependent transferases"/>
    <property type="match status" value="1"/>
</dbReference>
<dbReference type="EMBL" id="BRYB01000834">
    <property type="protein sequence ID" value="GMI38613.1"/>
    <property type="molecule type" value="Genomic_DNA"/>
</dbReference>
<comment type="similarity">
    <text evidence="1">Belongs to the class-I pyridoxal-phosphate-dependent aminotransferase family.</text>
</comment>
<dbReference type="InterPro" id="IPR015422">
    <property type="entry name" value="PyrdxlP-dep_Trfase_small"/>
</dbReference>
<keyword evidence="2" id="KW-0663">Pyridoxal phosphate</keyword>